<comment type="caution">
    <text evidence="3">The sequence shown here is derived from an EMBL/GenBank/DDBJ whole genome shotgun (WGS) entry which is preliminary data.</text>
</comment>
<protein>
    <submittedName>
        <fullName evidence="3">AAA family ATPase</fullName>
    </submittedName>
</protein>
<dbReference type="PANTHER" id="PTHR32114:SF2">
    <property type="entry name" value="ABC TRANSPORTER ABCH.3"/>
    <property type="match status" value="1"/>
</dbReference>
<feature type="coiled-coil region" evidence="1">
    <location>
        <begin position="567"/>
        <end position="615"/>
    </location>
</feature>
<feature type="coiled-coil region" evidence="1">
    <location>
        <begin position="875"/>
        <end position="968"/>
    </location>
</feature>
<sequence>MKILTLRLKNLNSLKGEWKIDFTQPPFKDNGLFAITGPTGAGKSTLLDAICLALYHETPRLKIISSSSNEIMTRHTADCLAEVEFEVKGQVYRAFWSQRRSRDKADGALQSPKVELADGNGNILTTQINDKLKRIEAITGLDFARFTKSMLLAQGGFAAFLNASANERAELLEELTGTEIYGQISQRVFEQARDAKLALDQLKAKAEGVELLPDERRQEMQLQVCELTDQLLELQTEQDQVKRQRQWRYELTQAEQATLAAKATELSAQDAIRQAEPELQRLQQSEPAEAIRPLYLGWQDTDNRYRHTQEALDKVLVQLNTSQQQSVVAHWQAHCLARVLAAREQDQLQMLQGQLQQLQAWQKEHAHFALLGERLSGWESQYKQIQELHQTRQRQQNQERDAERVLTETDTRLTQLQQAVQAALGELERSQLATVQASADLEKMLQGKSLPDLRGDWQRSQETVQGWWQLEQLAIQLQQQAEQEQRLQTDLTATEQQLLEQNTAVENLRRDYRHRKEQVEDKRKLLALEQRISSLDAHRAALQPGEACPLCGSYDHPAIEAYQALDVSITERALQDKEAELEQLTEAGRVATGRLASLNTQHEQQQQALQAIRQAHAQTQESWAAYVVKFQLGESDWRRGDGARRHREAAEVQEVNLKRTLQAAETAQQALATASAQESQRTNQQHEAIKQYELQQQEKGHAERNLAGIKHQQEVNRHNIIEAERRLNDAIAVAGFTGSTDMATWLTARQADWQNWQDKQRSQQQLEAELARQQTRNEHAANQARAWQVRWASQGASTPQDTDELAVSEEALSTCGQHIDTLARTLASLQGQQSQLAADLLDQQHQCVAAEQAWLAALADGNFADQAAFQQALLSQDERKRLQTMRQQLEQSLQRSQAVLETSTLNLQNLQQLALSTLSLDELDAQLAQLDAQRETFSGQKGAMGALLEDDAQRRQNQQALIQQIEKQTEDADVWQRLNSLIGSKEGDKYRKFAQGLTLDHLMHLANRHLERLHGRYLLQRKSSGELELEIVDTWQADITRDTRTLSGGESFLVSLSLALALSDLVSHKTSIDSLFLDEGFGTLDGETLEVALDALDAINSSGKMIGVISHVDAMKERVATQIKISKSSGIGISVLQVI</sequence>
<keyword evidence="4" id="KW-1185">Reference proteome</keyword>
<reference evidence="3 4" key="1">
    <citation type="submission" date="2024-05" db="EMBL/GenBank/DDBJ databases">
        <authorList>
            <person name="De Oliveira J.P."/>
            <person name="Noriler S.A."/>
            <person name="De Oliveira A.G."/>
            <person name="Sipoli D.S."/>
        </authorList>
    </citation>
    <scope>NUCLEOTIDE SEQUENCE [LARGE SCALE GENOMIC DNA]</scope>
    <source>
        <strain evidence="3 4">LABIM189</strain>
    </source>
</reference>
<feature type="coiled-coil region" evidence="1">
    <location>
        <begin position="470"/>
        <end position="529"/>
    </location>
</feature>
<evidence type="ECO:0000256" key="1">
    <source>
        <dbReference type="SAM" id="Coils"/>
    </source>
</evidence>
<dbReference type="Proteomes" id="UP001455709">
    <property type="component" value="Unassembled WGS sequence"/>
</dbReference>
<dbReference type="SUPFAM" id="SSF52540">
    <property type="entry name" value="P-loop containing nucleoside triphosphate hydrolases"/>
    <property type="match status" value="2"/>
</dbReference>
<proteinExistence type="predicted"/>
<feature type="region of interest" description="Disordered" evidence="2">
    <location>
        <begin position="764"/>
        <end position="784"/>
    </location>
</feature>
<feature type="coiled-coil region" evidence="1">
    <location>
        <begin position="385"/>
        <end position="433"/>
    </location>
</feature>
<dbReference type="RefSeq" id="WP_347372092.1">
    <property type="nucleotide sequence ID" value="NZ_JBDOJC010000001.1"/>
</dbReference>
<dbReference type="Pfam" id="PF13555">
    <property type="entry name" value="AAA_29"/>
    <property type="match status" value="1"/>
</dbReference>
<dbReference type="InterPro" id="IPR027417">
    <property type="entry name" value="P-loop_NTPase"/>
</dbReference>
<feature type="coiled-coil region" evidence="1">
    <location>
        <begin position="647"/>
        <end position="677"/>
    </location>
</feature>
<evidence type="ECO:0000256" key="2">
    <source>
        <dbReference type="SAM" id="MobiDB-lite"/>
    </source>
</evidence>
<dbReference type="PANTHER" id="PTHR32114">
    <property type="entry name" value="ABC TRANSPORTER ABCH.3"/>
    <property type="match status" value="1"/>
</dbReference>
<evidence type="ECO:0000313" key="4">
    <source>
        <dbReference type="Proteomes" id="UP001455709"/>
    </source>
</evidence>
<keyword evidence="1" id="KW-0175">Coiled coil</keyword>
<organism evidence="3 4">
    <name type="scientific">Chromobacterium vaccinii</name>
    <dbReference type="NCBI Taxonomy" id="1108595"/>
    <lineage>
        <taxon>Bacteria</taxon>
        <taxon>Pseudomonadati</taxon>
        <taxon>Pseudomonadota</taxon>
        <taxon>Betaproteobacteria</taxon>
        <taxon>Neisseriales</taxon>
        <taxon>Chromobacteriaceae</taxon>
        <taxon>Chromobacterium</taxon>
    </lineage>
</organism>
<accession>A0ABV0FKD8</accession>
<evidence type="ECO:0000313" key="3">
    <source>
        <dbReference type="EMBL" id="MEO2219627.1"/>
    </source>
</evidence>
<dbReference type="Pfam" id="PF13558">
    <property type="entry name" value="SbcC_Walker_B"/>
    <property type="match status" value="1"/>
</dbReference>
<dbReference type="EMBL" id="JBDOJC010000001">
    <property type="protein sequence ID" value="MEO2219627.1"/>
    <property type="molecule type" value="Genomic_DNA"/>
</dbReference>
<gene>
    <name evidence="3" type="ORF">ABGV49_21450</name>
</gene>
<feature type="compositionally biased region" description="Low complexity" evidence="2">
    <location>
        <begin position="764"/>
        <end position="774"/>
    </location>
</feature>
<name>A0ABV0FKD8_9NEIS</name>
<dbReference type="Gene3D" id="3.40.50.300">
    <property type="entry name" value="P-loop containing nucleotide triphosphate hydrolases"/>
    <property type="match status" value="2"/>
</dbReference>